<evidence type="ECO:0000313" key="10">
    <source>
        <dbReference type="EMBL" id="BAK53894.1"/>
    </source>
</evidence>
<comment type="subcellular location">
    <subcellularLocation>
        <location evidence="1 8">Cytoplasm</location>
    </subcellularLocation>
</comment>
<dbReference type="PANTHER" id="PTHR42930">
    <property type="entry name" value="PHOSPHATE-SPECIFIC TRANSPORT SYSTEM ACCESSORY PROTEIN PHOU"/>
    <property type="match status" value="1"/>
</dbReference>
<comment type="subunit">
    <text evidence="3 8">Homodimer.</text>
</comment>
<dbReference type="EMBL" id="AB649129">
    <property type="protein sequence ID" value="BAK53894.1"/>
    <property type="molecule type" value="Genomic_DNA"/>
</dbReference>
<protein>
    <recommendedName>
        <fullName evidence="8">Phosphate-specific transport system accessory protein PhoU</fullName>
    </recommendedName>
</protein>
<evidence type="ECO:0000256" key="2">
    <source>
        <dbReference type="ARBA" id="ARBA00008107"/>
    </source>
</evidence>
<dbReference type="InterPro" id="IPR038078">
    <property type="entry name" value="PhoU-like_sf"/>
</dbReference>
<dbReference type="InterPro" id="IPR026022">
    <property type="entry name" value="PhoU_dom"/>
</dbReference>
<proteinExistence type="inferred from homology"/>
<dbReference type="AlphaFoldDB" id="F8WSQ7"/>
<evidence type="ECO:0000256" key="5">
    <source>
        <dbReference type="ARBA" id="ARBA00022490"/>
    </source>
</evidence>
<evidence type="ECO:0000259" key="9">
    <source>
        <dbReference type="Pfam" id="PF01895"/>
    </source>
</evidence>
<keyword evidence="6 8" id="KW-0592">Phosphate transport</keyword>
<dbReference type="PIRSF" id="PIRSF003107">
    <property type="entry name" value="PhoU"/>
    <property type="match status" value="1"/>
</dbReference>
<comment type="function">
    <text evidence="7 8">Plays a role in the regulation of phosphate uptake.</text>
</comment>
<dbReference type="GO" id="GO:0006817">
    <property type="term" value="P:phosphate ion transport"/>
    <property type="evidence" value="ECO:0007669"/>
    <property type="project" value="UniProtKB-KW"/>
</dbReference>
<gene>
    <name evidence="10" type="primary">csaO</name>
</gene>
<feature type="domain" description="PhoU" evidence="9">
    <location>
        <begin position="31"/>
        <end position="116"/>
    </location>
</feature>
<dbReference type="InterPro" id="IPR028366">
    <property type="entry name" value="PhoU"/>
</dbReference>
<evidence type="ECO:0000256" key="1">
    <source>
        <dbReference type="ARBA" id="ARBA00004496"/>
    </source>
</evidence>
<sequence>MISKPEKRRMSEHISKQFDAELEAIRSSVLGMAGLVEEQVRLAMQALATGDMAIIEKVLEQEERVDQMHLNLDDMCIHMIARRQPAASDLRMVMTVIKSVEDLERIGDKASRICQRAKNIYEAGKLQVPRFAELNHIAQQALDMLSRALDAFARLDAVPATEVKRADQVLDAEYRGLQRQLITVMMEDPRSISLTLDILWIAKAIERIGDLAVNVAEQVVYLVKGQDVRHKSVEEMDRVVTTPQGE</sequence>
<feature type="domain" description="PhoU" evidence="9">
    <location>
        <begin position="135"/>
        <end position="219"/>
    </location>
</feature>
<dbReference type="NCBIfam" id="TIGR02135">
    <property type="entry name" value="phoU_full"/>
    <property type="match status" value="1"/>
</dbReference>
<dbReference type="FunFam" id="1.20.58.220:FF:000004">
    <property type="entry name" value="Phosphate-specific transport system accessory protein PhoU"/>
    <property type="match status" value="1"/>
</dbReference>
<name>F8WSQ7_9NEIS</name>
<evidence type="ECO:0000256" key="8">
    <source>
        <dbReference type="PIRNR" id="PIRNR003107"/>
    </source>
</evidence>
<accession>F8WSQ7</accession>
<organism evidence="10">
    <name type="scientific">Chitiniphilus shinanonensis</name>
    <dbReference type="NCBI Taxonomy" id="553088"/>
    <lineage>
        <taxon>Bacteria</taxon>
        <taxon>Pseudomonadati</taxon>
        <taxon>Pseudomonadota</taxon>
        <taxon>Betaproteobacteria</taxon>
        <taxon>Neisseriales</taxon>
        <taxon>Chitinibacteraceae</taxon>
        <taxon>Chitiniphilus</taxon>
    </lineage>
</organism>
<dbReference type="Gene3D" id="1.20.58.220">
    <property type="entry name" value="Phosphate transport system protein phou homolog 2, domain 2"/>
    <property type="match status" value="2"/>
</dbReference>
<evidence type="ECO:0000256" key="7">
    <source>
        <dbReference type="ARBA" id="ARBA00056181"/>
    </source>
</evidence>
<dbReference type="GO" id="GO:0030643">
    <property type="term" value="P:intracellular phosphate ion homeostasis"/>
    <property type="evidence" value="ECO:0007669"/>
    <property type="project" value="InterPro"/>
</dbReference>
<evidence type="ECO:0000256" key="3">
    <source>
        <dbReference type="ARBA" id="ARBA00011738"/>
    </source>
</evidence>
<dbReference type="GO" id="GO:0045936">
    <property type="term" value="P:negative regulation of phosphate metabolic process"/>
    <property type="evidence" value="ECO:0007669"/>
    <property type="project" value="InterPro"/>
</dbReference>
<dbReference type="Pfam" id="PF01895">
    <property type="entry name" value="PhoU"/>
    <property type="match status" value="2"/>
</dbReference>
<keyword evidence="4 8" id="KW-0813">Transport</keyword>
<keyword evidence="5 8" id="KW-0963">Cytoplasm</keyword>
<comment type="similarity">
    <text evidence="2 8">Belongs to the PhoU family.</text>
</comment>
<reference evidence="10" key="1">
    <citation type="journal article" date="2012" name="J. Biosci. Bioeng.">
        <title>Isolation of genes coding for chitin-degrading enzymes in the novel chitinolytic bacterium, Chitiniphilus shinanonensis, and characterization of a gene coding for a family 19 chitinase.</title>
        <authorList>
            <person name="Huang L."/>
            <person name="Garbulewska E."/>
            <person name="Sato K."/>
            <person name="Kato Y."/>
            <person name="Nogawa M."/>
            <person name="Taguchi G."/>
            <person name="Shimosaka M."/>
        </authorList>
    </citation>
    <scope>NUCLEOTIDE SEQUENCE</scope>
    <source>
        <strain evidence="10">SAY3</strain>
    </source>
</reference>
<evidence type="ECO:0000256" key="4">
    <source>
        <dbReference type="ARBA" id="ARBA00022448"/>
    </source>
</evidence>
<dbReference type="SUPFAM" id="SSF109755">
    <property type="entry name" value="PhoU-like"/>
    <property type="match status" value="1"/>
</dbReference>
<dbReference type="PANTHER" id="PTHR42930:SF3">
    <property type="entry name" value="PHOSPHATE-SPECIFIC TRANSPORT SYSTEM ACCESSORY PROTEIN PHOU"/>
    <property type="match status" value="1"/>
</dbReference>
<dbReference type="GO" id="GO:0005737">
    <property type="term" value="C:cytoplasm"/>
    <property type="evidence" value="ECO:0007669"/>
    <property type="project" value="UniProtKB-SubCell"/>
</dbReference>
<evidence type="ECO:0000256" key="6">
    <source>
        <dbReference type="ARBA" id="ARBA00022592"/>
    </source>
</evidence>